<feature type="non-terminal residue" evidence="2">
    <location>
        <position position="177"/>
    </location>
</feature>
<sequence length="177" mass="18887">DPCGANGGGHRGYGPDSHTPALLVGSLHPTGTGRHPLRAAARGAHRGARAGDLRPRGRGRRARLQRFHGRPRPRLRAHGGVPDLLPSGRGSGGPRRPGRREILPPPGAVDGLPLRMRGSRHHLRVRDRVASCGVRALPYGGGSDGRPSVRDLRSDKSGASRARRGRSGTRHRPFAHL</sequence>
<feature type="compositionally biased region" description="Basic residues" evidence="1">
    <location>
        <begin position="161"/>
        <end position="177"/>
    </location>
</feature>
<organism evidence="2">
    <name type="scientific">uncultured Rubrobacteraceae bacterium</name>
    <dbReference type="NCBI Taxonomy" id="349277"/>
    <lineage>
        <taxon>Bacteria</taxon>
        <taxon>Bacillati</taxon>
        <taxon>Actinomycetota</taxon>
        <taxon>Rubrobacteria</taxon>
        <taxon>Rubrobacterales</taxon>
        <taxon>Rubrobacteraceae</taxon>
        <taxon>environmental samples</taxon>
    </lineage>
</organism>
<name>A0A6J4PNQ5_9ACTN</name>
<gene>
    <name evidence="2" type="ORF">AVDCRST_MAG82-1482</name>
</gene>
<feature type="compositionally biased region" description="Basic and acidic residues" evidence="1">
    <location>
        <begin position="147"/>
        <end position="158"/>
    </location>
</feature>
<accession>A0A6J4PNQ5</accession>
<dbReference type="EMBL" id="CADCVA010000210">
    <property type="protein sequence ID" value="CAA9421593.1"/>
    <property type="molecule type" value="Genomic_DNA"/>
</dbReference>
<feature type="region of interest" description="Disordered" evidence="1">
    <location>
        <begin position="1"/>
        <end position="111"/>
    </location>
</feature>
<protein>
    <submittedName>
        <fullName evidence="2">Substrate-specific component BioY of biotin ECF transporter</fullName>
    </submittedName>
</protein>
<feature type="compositionally biased region" description="Basic residues" evidence="1">
    <location>
        <begin position="56"/>
        <end position="77"/>
    </location>
</feature>
<evidence type="ECO:0000313" key="2">
    <source>
        <dbReference type="EMBL" id="CAA9421593.1"/>
    </source>
</evidence>
<dbReference type="AlphaFoldDB" id="A0A6J4PNQ5"/>
<reference evidence="2" key="1">
    <citation type="submission" date="2020-02" db="EMBL/GenBank/DDBJ databases">
        <authorList>
            <person name="Meier V. D."/>
        </authorList>
    </citation>
    <scope>NUCLEOTIDE SEQUENCE</scope>
    <source>
        <strain evidence="2">AVDCRST_MAG82</strain>
    </source>
</reference>
<evidence type="ECO:0000256" key="1">
    <source>
        <dbReference type="SAM" id="MobiDB-lite"/>
    </source>
</evidence>
<feature type="region of interest" description="Disordered" evidence="1">
    <location>
        <begin position="135"/>
        <end position="177"/>
    </location>
</feature>
<feature type="non-terminal residue" evidence="2">
    <location>
        <position position="1"/>
    </location>
</feature>
<feature type="compositionally biased region" description="Gly residues" evidence="1">
    <location>
        <begin position="1"/>
        <end position="12"/>
    </location>
</feature>
<proteinExistence type="predicted"/>